<keyword evidence="6" id="KW-0723">Serine/threonine-protein kinase</keyword>
<evidence type="ECO:0000256" key="4">
    <source>
        <dbReference type="ARBA" id="ARBA00022840"/>
    </source>
</evidence>
<evidence type="ECO:0000256" key="6">
    <source>
        <dbReference type="RuleBase" id="RU000304"/>
    </source>
</evidence>
<dbReference type="SUPFAM" id="SSF56112">
    <property type="entry name" value="Protein kinase-like (PK-like)"/>
    <property type="match status" value="1"/>
</dbReference>
<feature type="compositionally biased region" description="Basic residues" evidence="7">
    <location>
        <begin position="1"/>
        <end position="11"/>
    </location>
</feature>
<dbReference type="InterPro" id="IPR008271">
    <property type="entry name" value="Ser/Thr_kinase_AS"/>
</dbReference>
<comment type="similarity">
    <text evidence="6">Belongs to the protein kinase superfamily.</text>
</comment>
<dbReference type="PROSITE" id="PS00108">
    <property type="entry name" value="PROTEIN_KINASE_ST"/>
    <property type="match status" value="1"/>
</dbReference>
<keyword evidence="3" id="KW-0418">Kinase</keyword>
<accession>A0AAD5NRI4</accession>
<evidence type="ECO:0000256" key="7">
    <source>
        <dbReference type="SAM" id="MobiDB-lite"/>
    </source>
</evidence>
<dbReference type="GO" id="GO:0004674">
    <property type="term" value="F:protein serine/threonine kinase activity"/>
    <property type="evidence" value="ECO:0007669"/>
    <property type="project" value="UniProtKB-KW"/>
</dbReference>
<keyword evidence="1" id="KW-0808">Transferase</keyword>
<dbReference type="GO" id="GO:0005737">
    <property type="term" value="C:cytoplasm"/>
    <property type="evidence" value="ECO:0007669"/>
    <property type="project" value="TreeGrafter"/>
</dbReference>
<comment type="caution">
    <text evidence="9">The sequence shown here is derived from an EMBL/GenBank/DDBJ whole genome shotgun (WGS) entry which is preliminary data.</text>
</comment>
<dbReference type="PANTHER" id="PTHR24361:SF747">
    <property type="entry name" value="MITOGEN-ACTIVATED PROTEIN KINASE KINASE 10"/>
    <property type="match status" value="1"/>
</dbReference>
<feature type="domain" description="Protein kinase" evidence="8">
    <location>
        <begin position="52"/>
        <end position="332"/>
    </location>
</feature>
<dbReference type="EMBL" id="JAJSOW010000102">
    <property type="protein sequence ID" value="KAI9177444.1"/>
    <property type="molecule type" value="Genomic_DNA"/>
</dbReference>
<dbReference type="Proteomes" id="UP001064489">
    <property type="component" value="Chromosome 5"/>
</dbReference>
<keyword evidence="2 5" id="KW-0547">Nucleotide-binding</keyword>
<evidence type="ECO:0000313" key="9">
    <source>
        <dbReference type="EMBL" id="KAI9177444.1"/>
    </source>
</evidence>
<keyword evidence="10" id="KW-1185">Reference proteome</keyword>
<dbReference type="GO" id="GO:0005524">
    <property type="term" value="F:ATP binding"/>
    <property type="evidence" value="ECO:0007669"/>
    <property type="project" value="UniProtKB-UniRule"/>
</dbReference>
<dbReference type="PROSITE" id="PS00107">
    <property type="entry name" value="PROTEIN_KINASE_ATP"/>
    <property type="match status" value="1"/>
</dbReference>
<dbReference type="AlphaFoldDB" id="A0AAD5NRI4"/>
<reference evidence="9" key="1">
    <citation type="journal article" date="2022" name="Plant J.">
        <title>Strategies of tolerance reflected in two North American maple genomes.</title>
        <authorList>
            <person name="McEvoy S.L."/>
            <person name="Sezen U.U."/>
            <person name="Trouern-Trend A."/>
            <person name="McMahon S.M."/>
            <person name="Schaberg P.G."/>
            <person name="Yang J."/>
            <person name="Wegrzyn J.L."/>
            <person name="Swenson N.G."/>
        </authorList>
    </citation>
    <scope>NUCLEOTIDE SEQUENCE</scope>
    <source>
        <strain evidence="9">91603</strain>
    </source>
</reference>
<evidence type="ECO:0000259" key="8">
    <source>
        <dbReference type="PROSITE" id="PS50011"/>
    </source>
</evidence>
<organism evidence="9 10">
    <name type="scientific">Acer negundo</name>
    <name type="common">Box elder</name>
    <dbReference type="NCBI Taxonomy" id="4023"/>
    <lineage>
        <taxon>Eukaryota</taxon>
        <taxon>Viridiplantae</taxon>
        <taxon>Streptophyta</taxon>
        <taxon>Embryophyta</taxon>
        <taxon>Tracheophyta</taxon>
        <taxon>Spermatophyta</taxon>
        <taxon>Magnoliopsida</taxon>
        <taxon>eudicotyledons</taxon>
        <taxon>Gunneridae</taxon>
        <taxon>Pentapetalae</taxon>
        <taxon>rosids</taxon>
        <taxon>malvids</taxon>
        <taxon>Sapindales</taxon>
        <taxon>Sapindaceae</taxon>
        <taxon>Hippocastanoideae</taxon>
        <taxon>Acereae</taxon>
        <taxon>Acer</taxon>
    </lineage>
</organism>
<evidence type="ECO:0000313" key="10">
    <source>
        <dbReference type="Proteomes" id="UP001064489"/>
    </source>
</evidence>
<evidence type="ECO:0000256" key="3">
    <source>
        <dbReference type="ARBA" id="ARBA00022777"/>
    </source>
</evidence>
<dbReference type="SMART" id="SM00220">
    <property type="entry name" value="S_TKc"/>
    <property type="match status" value="1"/>
</dbReference>
<dbReference type="InterPro" id="IPR000719">
    <property type="entry name" value="Prot_kinase_dom"/>
</dbReference>
<name>A0AAD5NRI4_ACENE</name>
<dbReference type="Pfam" id="PF00069">
    <property type="entry name" value="Pkinase"/>
    <property type="match status" value="1"/>
</dbReference>
<dbReference type="Gene3D" id="1.10.510.10">
    <property type="entry name" value="Transferase(Phosphotransferase) domain 1"/>
    <property type="match status" value="1"/>
</dbReference>
<dbReference type="PROSITE" id="PS50011">
    <property type="entry name" value="PROTEIN_KINASE_DOM"/>
    <property type="match status" value="1"/>
</dbReference>
<feature type="binding site" evidence="5">
    <location>
        <position position="81"/>
    </location>
    <ligand>
        <name>ATP</name>
        <dbReference type="ChEBI" id="CHEBI:30616"/>
    </ligand>
</feature>
<feature type="region of interest" description="Disordered" evidence="7">
    <location>
        <begin position="1"/>
        <end position="41"/>
    </location>
</feature>
<evidence type="ECO:0000256" key="5">
    <source>
        <dbReference type="PROSITE-ProRule" id="PRU10141"/>
    </source>
</evidence>
<reference evidence="9" key="2">
    <citation type="submission" date="2023-02" db="EMBL/GenBank/DDBJ databases">
        <authorList>
            <person name="Swenson N.G."/>
            <person name="Wegrzyn J.L."/>
            <person name="Mcevoy S.L."/>
        </authorList>
    </citation>
    <scope>NUCLEOTIDE SEQUENCE</scope>
    <source>
        <strain evidence="9">91603</strain>
        <tissue evidence="9">Leaf</tissue>
    </source>
</reference>
<dbReference type="InterPro" id="IPR053235">
    <property type="entry name" value="Ser_Thr_kinase"/>
</dbReference>
<dbReference type="InterPro" id="IPR017441">
    <property type="entry name" value="Protein_kinase_ATP_BS"/>
</dbReference>
<protein>
    <recommendedName>
        <fullName evidence="8">Protein kinase domain-containing protein</fullName>
    </recommendedName>
</protein>
<dbReference type="PANTHER" id="PTHR24361">
    <property type="entry name" value="MITOGEN-ACTIVATED KINASE KINASE KINASE"/>
    <property type="match status" value="1"/>
</dbReference>
<sequence length="357" mass="39297">MTLVRKRRHQQALRLSLPPPPPPSSTDDFHSPPPQPVTLPTSPDIIKNLSDLNKLAVLGHGNGGTVYKVHHQRSSSIYALKVLRFNNQNNNNAAAPPPMMISHQAAAREAEILKRVDSQFIVKCHAVFHTISGGGGELCFVMEHMEGGSLYEALRAHEKLSEDVISRVAQCVLKGLQYLHGMKIVHRDIKPSNLLINAKGEIKIADFGVSRIVGSGNVGNACCEGCMGTCAYMSPERVDPERWDGDDNADGFAGDVWSVGVVVLECLVGHYPLIGMGEKPDWAALIWGICFGERLEIPESASPEFRSFVWRCLEKDWRKRGSVEELLQHPFVNKRSFTTSCASATSNHGLLDFAFHA</sequence>
<proteinExistence type="inferred from homology"/>
<dbReference type="InterPro" id="IPR011009">
    <property type="entry name" value="Kinase-like_dom_sf"/>
</dbReference>
<evidence type="ECO:0000256" key="2">
    <source>
        <dbReference type="ARBA" id="ARBA00022741"/>
    </source>
</evidence>
<gene>
    <name evidence="9" type="ORF">LWI28_015353</name>
</gene>
<keyword evidence="4 5" id="KW-0067">ATP-binding</keyword>
<evidence type="ECO:0000256" key="1">
    <source>
        <dbReference type="ARBA" id="ARBA00022679"/>
    </source>
</evidence>